<dbReference type="AlphaFoldDB" id="A0AAN7WCX5"/>
<protein>
    <submittedName>
        <fullName evidence="1">Uncharacterized protein</fullName>
    </submittedName>
</protein>
<evidence type="ECO:0000313" key="2">
    <source>
        <dbReference type="Proteomes" id="UP001310594"/>
    </source>
</evidence>
<proteinExistence type="predicted"/>
<organism evidence="1 2">
    <name type="scientific">Elasticomyces elasticus</name>
    <dbReference type="NCBI Taxonomy" id="574655"/>
    <lineage>
        <taxon>Eukaryota</taxon>
        <taxon>Fungi</taxon>
        <taxon>Dikarya</taxon>
        <taxon>Ascomycota</taxon>
        <taxon>Pezizomycotina</taxon>
        <taxon>Dothideomycetes</taxon>
        <taxon>Dothideomycetidae</taxon>
        <taxon>Mycosphaerellales</taxon>
        <taxon>Teratosphaeriaceae</taxon>
        <taxon>Elasticomyces</taxon>
    </lineage>
</organism>
<name>A0AAN7WCX5_9PEZI</name>
<accession>A0AAN7WCX5</accession>
<comment type="caution">
    <text evidence="1">The sequence shown here is derived from an EMBL/GenBank/DDBJ whole genome shotgun (WGS) entry which is preliminary data.</text>
</comment>
<evidence type="ECO:0000313" key="1">
    <source>
        <dbReference type="EMBL" id="KAK5701544.1"/>
    </source>
</evidence>
<sequence>MSTPMDVPTDMHSVAATKVFGTPELLEMVLLQIVTPQDRYGAHFGERMRAQRARMIDLLACQRVNKTFRSTIKDSPLLQRSLFCAAHTSGNVPRTIFNPLIHKQSYQARVGHCTSVWWDDKVTGIPGLVIWQIAEWSHEARERNPLFRNNEWQRYLLTTVPQEVKIFQVGVGRAIKERKLDAGATLGDAVDGFTDWLKDDGSTDSSTS</sequence>
<gene>
    <name evidence="1" type="ORF">LTR97_004359</name>
</gene>
<dbReference type="EMBL" id="JAVRQU010000006">
    <property type="protein sequence ID" value="KAK5701544.1"/>
    <property type="molecule type" value="Genomic_DNA"/>
</dbReference>
<dbReference type="Proteomes" id="UP001310594">
    <property type="component" value="Unassembled WGS sequence"/>
</dbReference>
<reference evidence="1" key="1">
    <citation type="submission" date="2023-08" db="EMBL/GenBank/DDBJ databases">
        <title>Black Yeasts Isolated from many extreme environments.</title>
        <authorList>
            <person name="Coleine C."/>
            <person name="Stajich J.E."/>
            <person name="Selbmann L."/>
        </authorList>
    </citation>
    <scope>NUCLEOTIDE SEQUENCE</scope>
    <source>
        <strain evidence="1">CCFEE 5810</strain>
    </source>
</reference>